<evidence type="ECO:0000259" key="7">
    <source>
        <dbReference type="PROSITE" id="PS50172"/>
    </source>
</evidence>
<dbReference type="InterPro" id="IPR001357">
    <property type="entry name" value="BRCT_dom"/>
</dbReference>
<dbReference type="Pfam" id="PF16589">
    <property type="entry name" value="BRCT_2"/>
    <property type="match status" value="1"/>
</dbReference>
<dbReference type="SUPFAM" id="SSF52113">
    <property type="entry name" value="BRCT domain"/>
    <property type="match status" value="2"/>
</dbReference>
<feature type="domain" description="BRCT" evidence="7">
    <location>
        <begin position="644"/>
        <end position="735"/>
    </location>
</feature>
<feature type="domain" description="BRCT" evidence="7">
    <location>
        <begin position="415"/>
        <end position="503"/>
    </location>
</feature>
<feature type="compositionally biased region" description="Basic and acidic residues" evidence="6">
    <location>
        <begin position="239"/>
        <end position="251"/>
    </location>
</feature>
<dbReference type="FunFam" id="3.40.50.10190:FF:000008">
    <property type="entry name" value="X-ray repair cross complementing 1"/>
    <property type="match status" value="1"/>
</dbReference>
<dbReference type="Pfam" id="PF01834">
    <property type="entry name" value="XRCC1_N"/>
    <property type="match status" value="1"/>
</dbReference>
<comment type="subcellular location">
    <subcellularLocation>
        <location evidence="1">Nucleus</location>
    </subcellularLocation>
</comment>
<organism evidence="8 9">
    <name type="scientific">Hypsibius exemplaris</name>
    <name type="common">Freshwater tardigrade</name>
    <dbReference type="NCBI Taxonomy" id="2072580"/>
    <lineage>
        <taxon>Eukaryota</taxon>
        <taxon>Metazoa</taxon>
        <taxon>Ecdysozoa</taxon>
        <taxon>Tardigrada</taxon>
        <taxon>Eutardigrada</taxon>
        <taxon>Parachela</taxon>
        <taxon>Hypsibioidea</taxon>
        <taxon>Hypsibiidae</taxon>
        <taxon>Hypsibius</taxon>
    </lineage>
</organism>
<dbReference type="OrthoDB" id="25840at2759"/>
<keyword evidence="4" id="KW-0234">DNA repair</keyword>
<feature type="compositionally biased region" description="Low complexity" evidence="6">
    <location>
        <begin position="554"/>
        <end position="567"/>
    </location>
</feature>
<feature type="region of interest" description="Disordered" evidence="6">
    <location>
        <begin position="183"/>
        <end position="414"/>
    </location>
</feature>
<evidence type="ECO:0000313" key="8">
    <source>
        <dbReference type="EMBL" id="OQV14190.1"/>
    </source>
</evidence>
<dbReference type="PANTHER" id="PTHR11370:SF5">
    <property type="entry name" value="DNA REPAIR PROTEIN XRCC1"/>
    <property type="match status" value="1"/>
</dbReference>
<proteinExistence type="predicted"/>
<dbReference type="GO" id="GO:0000012">
    <property type="term" value="P:single strand break repair"/>
    <property type="evidence" value="ECO:0007669"/>
    <property type="project" value="InterPro"/>
</dbReference>
<gene>
    <name evidence="8" type="ORF">BV898_11662</name>
</gene>
<dbReference type="EMBL" id="MTYJ01000109">
    <property type="protein sequence ID" value="OQV14190.1"/>
    <property type="molecule type" value="Genomic_DNA"/>
</dbReference>
<feature type="compositionally biased region" description="Acidic residues" evidence="6">
    <location>
        <begin position="542"/>
        <end position="553"/>
    </location>
</feature>
<feature type="compositionally biased region" description="Basic and acidic residues" evidence="6">
    <location>
        <begin position="613"/>
        <end position="639"/>
    </location>
</feature>
<feature type="compositionally biased region" description="Basic residues" evidence="6">
    <location>
        <begin position="348"/>
        <end position="357"/>
    </location>
</feature>
<dbReference type="Pfam" id="PF00533">
    <property type="entry name" value="BRCT"/>
    <property type="match status" value="1"/>
</dbReference>
<dbReference type="SMART" id="SM00292">
    <property type="entry name" value="BRCT"/>
    <property type="match status" value="2"/>
</dbReference>
<evidence type="ECO:0000256" key="2">
    <source>
        <dbReference type="ARBA" id="ARBA00022737"/>
    </source>
</evidence>
<evidence type="ECO:0000256" key="5">
    <source>
        <dbReference type="ARBA" id="ARBA00023242"/>
    </source>
</evidence>
<dbReference type="PANTHER" id="PTHR11370">
    <property type="entry name" value="DNA-REPAIR PROTEIN XRCC1"/>
    <property type="match status" value="1"/>
</dbReference>
<feature type="compositionally biased region" description="Basic residues" evidence="6">
    <location>
        <begin position="598"/>
        <end position="612"/>
    </location>
</feature>
<dbReference type="InterPro" id="IPR045080">
    <property type="entry name" value="BRCT_XRCC1_rpt1"/>
</dbReference>
<feature type="compositionally biased region" description="Low complexity" evidence="6">
    <location>
        <begin position="287"/>
        <end position="298"/>
    </location>
</feature>
<dbReference type="Gene3D" id="3.40.50.10190">
    <property type="entry name" value="BRCT domain"/>
    <property type="match status" value="2"/>
</dbReference>
<dbReference type="InterPro" id="IPR036420">
    <property type="entry name" value="BRCT_dom_sf"/>
</dbReference>
<reference evidence="9" key="1">
    <citation type="submission" date="2017-01" db="EMBL/GenBank/DDBJ databases">
        <title>Comparative genomics of anhydrobiosis in the tardigrade Hypsibius dujardini.</title>
        <authorList>
            <person name="Yoshida Y."/>
            <person name="Koutsovoulos G."/>
            <person name="Laetsch D."/>
            <person name="Stevens L."/>
            <person name="Kumar S."/>
            <person name="Horikawa D."/>
            <person name="Ishino K."/>
            <person name="Komine S."/>
            <person name="Tomita M."/>
            <person name="Blaxter M."/>
            <person name="Arakawa K."/>
        </authorList>
    </citation>
    <scope>NUCLEOTIDE SEQUENCE [LARGE SCALE GENOMIC DNA]</scope>
    <source>
        <strain evidence="9">Z151</strain>
    </source>
</reference>
<dbReference type="Proteomes" id="UP000192578">
    <property type="component" value="Unassembled WGS sequence"/>
</dbReference>
<dbReference type="GO" id="GO:0006284">
    <property type="term" value="P:base-excision repair"/>
    <property type="evidence" value="ECO:0007669"/>
    <property type="project" value="InterPro"/>
</dbReference>
<comment type="caution">
    <text evidence="8">The sequence shown here is derived from an EMBL/GenBank/DDBJ whole genome shotgun (WGS) entry which is preliminary data.</text>
</comment>
<evidence type="ECO:0000313" key="9">
    <source>
        <dbReference type="Proteomes" id="UP000192578"/>
    </source>
</evidence>
<dbReference type="GO" id="GO:0006303">
    <property type="term" value="P:double-strand break repair via nonhomologous end joining"/>
    <property type="evidence" value="ECO:0007669"/>
    <property type="project" value="InterPro"/>
</dbReference>
<keyword evidence="5" id="KW-0539">Nucleus</keyword>
<dbReference type="AlphaFoldDB" id="A0A1W0WG60"/>
<keyword evidence="3" id="KW-0227">DNA damage</keyword>
<evidence type="ECO:0000256" key="6">
    <source>
        <dbReference type="SAM" id="MobiDB-lite"/>
    </source>
</evidence>
<feature type="compositionally biased region" description="Acidic residues" evidence="6">
    <location>
        <begin position="512"/>
        <end position="534"/>
    </location>
</feature>
<dbReference type="CDD" id="cd17725">
    <property type="entry name" value="BRCT_XRCC1_rpt1"/>
    <property type="match status" value="1"/>
</dbReference>
<keyword evidence="2" id="KW-0677">Repeat</keyword>
<accession>A0A1W0WG60</accession>
<evidence type="ECO:0000256" key="1">
    <source>
        <dbReference type="ARBA" id="ARBA00004123"/>
    </source>
</evidence>
<feature type="region of interest" description="Disordered" evidence="6">
    <location>
        <begin position="97"/>
        <end position="116"/>
    </location>
</feature>
<dbReference type="GO" id="GO:0003684">
    <property type="term" value="F:damaged DNA binding"/>
    <property type="evidence" value="ECO:0007669"/>
    <property type="project" value="InterPro"/>
</dbReference>
<feature type="region of interest" description="Disordered" evidence="6">
    <location>
        <begin position="511"/>
        <end position="639"/>
    </location>
</feature>
<feature type="compositionally biased region" description="Acidic residues" evidence="6">
    <location>
        <begin position="568"/>
        <end position="589"/>
    </location>
</feature>
<dbReference type="SUPFAM" id="SSF49785">
    <property type="entry name" value="Galactose-binding domain-like"/>
    <property type="match status" value="1"/>
</dbReference>
<dbReference type="InterPro" id="IPR008979">
    <property type="entry name" value="Galactose-bd-like_sf"/>
</dbReference>
<sequence length="741" mass="80986">MASDGPLDFTVVEFSSEDAENPATTLLNTEDEDAGWRGAVAGAPQEFVVIQLDKPSFMSSIKVRNNFSGLLEVLGRRSDSKSGKWEAVTAKTSLMTPIDSRGKKNGNVQRDLPLKPEASGHTWDKLKFVCMQPFNKEISYGLTGIEIQAATATSNGTSNKLPAGIVLKKKEKSDVVIEPGSLFASSSATGDVPDKRASKRAKSPGVSSSNGTPPLPQDEDEDDTEVVVASSTRTKPTSPKKDRVAAADRPLRVGKRGKNAQKDDATEDEDDKPSTSRSIGSRKQAAKKASPAKPFPAKSKGRAAKKPVKDESDSEEDEEEEDQEEDDEPKSKKSKKGGKHGSPGKAVKSPKKGRPKRKVDSDSDDEDAPSTSRGKKKNGGVKRKKGDDSSDEDEEDEQQTKAKKKPAPKNGNNANLQQVMEGCILALSGFINPERGQLREKVLEMGGKYRPDWSTECTHLVCAVAGTPKFEQARAAGGRIVRKEWIDDCHANKRMVPWRTYMLRPNVAATDLDADDEAAEEAEDAKNDEEEEWAPDAADSSGGEESEHDDESGSEVLSEELSGSEGSLVEDDEDAELAETDEEDEDLDMDMTPPPSSKKAKPKIPKKRRNKGARFDESDSDSEHSLHLTDSEEADIPDKDFVPRKRPLFRSMAFFLYGDFPEAEKLKLTKTIESLAGTVHDSSDDAITHCVTTAEWCPEFEEAMRENPGLMIVTPKWIVECAEGMNLLDARKYKPTRPEAS</sequence>
<dbReference type="GO" id="GO:0005634">
    <property type="term" value="C:nucleus"/>
    <property type="evidence" value="ECO:0007669"/>
    <property type="project" value="UniProtKB-SubCell"/>
</dbReference>
<dbReference type="Gene3D" id="2.60.120.260">
    <property type="entry name" value="Galactose-binding domain-like"/>
    <property type="match status" value="1"/>
</dbReference>
<keyword evidence="9" id="KW-1185">Reference proteome</keyword>
<feature type="compositionally biased region" description="Acidic residues" evidence="6">
    <location>
        <begin position="312"/>
        <end position="328"/>
    </location>
</feature>
<evidence type="ECO:0000256" key="4">
    <source>
        <dbReference type="ARBA" id="ARBA00023204"/>
    </source>
</evidence>
<dbReference type="PROSITE" id="PS50172">
    <property type="entry name" value="BRCT"/>
    <property type="match status" value="2"/>
</dbReference>
<feature type="compositionally biased region" description="Basic residues" evidence="6">
    <location>
        <begin position="373"/>
        <end position="384"/>
    </location>
</feature>
<evidence type="ECO:0000256" key="3">
    <source>
        <dbReference type="ARBA" id="ARBA00022763"/>
    </source>
</evidence>
<name>A0A1W0WG60_HYPEX</name>
<protein>
    <submittedName>
        <fullName evidence="8">DNA repair protein XRCC1</fullName>
    </submittedName>
</protein>
<dbReference type="InterPro" id="IPR002706">
    <property type="entry name" value="Xrcc1_N"/>
</dbReference>